<dbReference type="EMBL" id="CADILD010000005">
    <property type="protein sequence ID" value="CAB3923053.1"/>
    <property type="molecule type" value="Genomic_DNA"/>
</dbReference>
<dbReference type="PANTHER" id="PTHR33121:SF79">
    <property type="entry name" value="CYCLIC DI-GMP PHOSPHODIESTERASE PDED-RELATED"/>
    <property type="match status" value="1"/>
</dbReference>
<proteinExistence type="predicted"/>
<dbReference type="RefSeq" id="WP_175130053.1">
    <property type="nucleotide sequence ID" value="NZ_CADILD010000005.1"/>
</dbReference>
<dbReference type="InterPro" id="IPR043128">
    <property type="entry name" value="Rev_trsase/Diguanyl_cyclase"/>
</dbReference>
<evidence type="ECO:0000313" key="4">
    <source>
        <dbReference type="EMBL" id="CAB3923053.1"/>
    </source>
</evidence>
<dbReference type="SUPFAM" id="SSF141868">
    <property type="entry name" value="EAL domain-like"/>
    <property type="match status" value="1"/>
</dbReference>
<dbReference type="SUPFAM" id="SSF55073">
    <property type="entry name" value="Nucleotide cyclase"/>
    <property type="match status" value="1"/>
</dbReference>
<feature type="domain" description="EAL" evidence="2">
    <location>
        <begin position="410"/>
        <end position="648"/>
    </location>
</feature>
<dbReference type="InterPro" id="IPR029787">
    <property type="entry name" value="Nucleotide_cyclase"/>
</dbReference>
<gene>
    <name evidence="4" type="ORF">LMG1861_05569</name>
</gene>
<feature type="transmembrane region" description="Helical" evidence="1">
    <location>
        <begin position="151"/>
        <end position="173"/>
    </location>
</feature>
<dbReference type="InterPro" id="IPR050706">
    <property type="entry name" value="Cyclic-di-GMP_PDE-like"/>
</dbReference>
<dbReference type="InterPro" id="IPR032244">
    <property type="entry name" value="LapD_MoxY_N"/>
</dbReference>
<evidence type="ECO:0008006" key="6">
    <source>
        <dbReference type="Google" id="ProtNLM"/>
    </source>
</evidence>
<dbReference type="InterPro" id="IPR035919">
    <property type="entry name" value="EAL_sf"/>
</dbReference>
<dbReference type="Pfam" id="PF00563">
    <property type="entry name" value="EAL"/>
    <property type="match status" value="1"/>
</dbReference>
<sequence>MSILRQLLLSVTLAIGVILLGTLALSVNSAREYLSGQLQVQSTDAAVSLALSLSQPANNDPVLQELLVSALYDGGHFSLVRLADPEGKVLIERRSDATPKSVPAWFQKLAPLDTQPASHAVSDGWRQVGEVTLIANDSYAWEALWRSSLKMIALVVGAGVLWAVFAFVLVGWIKNRLLREISDHVRSIGQDTPPEQVEARVPELSGVVQALNQTRERVYASVEEQNAKIESLELELNQDPVTRLPNRKYFVNEFRRALETSGVAGGHVLVFRQRDLADLNRHMPREFIDQWLRAACERVQGALKALNVSAPLLARLNGSDFALLLPACAAPQAMMVAERLRTDLHATRIPVGEGHLCRWALAMTDYGQGSQAGPVLARLDYGLMRAESANNDQVVIAGATDMQSPSEAGERAWKDAIMSALEDKHFELATEHLLAADGAVVRTEAMLMLRTAPDQVAIPATLFIPPAVRLDLVAACDLESVRLGLEWLAANEGELAVRVALPSLRGQKFVRQLALLLTERRPLAHRLFLEIDAHGLVECHDQIATMARVASEFGAHIGVRRLAQQFGAVAQLHTLPLSYVKLGGGFVGGMSQSPGSQQLTASVLETARALNIDVYAEDVPDAETRYILAGLGIEVMRGPGVRRAAPAA</sequence>
<dbReference type="InterPro" id="IPR000160">
    <property type="entry name" value="GGDEF_dom"/>
</dbReference>
<dbReference type="Gene3D" id="3.30.110.200">
    <property type="match status" value="1"/>
</dbReference>
<dbReference type="SMART" id="SM00052">
    <property type="entry name" value="EAL"/>
    <property type="match status" value="1"/>
</dbReference>
<keyword evidence="1" id="KW-0812">Transmembrane</keyword>
<dbReference type="SMART" id="SM00267">
    <property type="entry name" value="GGDEF"/>
    <property type="match status" value="1"/>
</dbReference>
<dbReference type="Gene3D" id="3.20.20.450">
    <property type="entry name" value="EAL domain"/>
    <property type="match status" value="1"/>
</dbReference>
<evidence type="ECO:0000313" key="5">
    <source>
        <dbReference type="Proteomes" id="UP000494105"/>
    </source>
</evidence>
<evidence type="ECO:0000259" key="2">
    <source>
        <dbReference type="PROSITE" id="PS50883"/>
    </source>
</evidence>
<keyword evidence="1" id="KW-0472">Membrane</keyword>
<evidence type="ECO:0000259" key="3">
    <source>
        <dbReference type="PROSITE" id="PS50887"/>
    </source>
</evidence>
<reference evidence="4 5" key="1">
    <citation type="submission" date="2020-04" db="EMBL/GenBank/DDBJ databases">
        <authorList>
            <person name="De Canck E."/>
        </authorList>
    </citation>
    <scope>NUCLEOTIDE SEQUENCE [LARGE SCALE GENOMIC DNA]</scope>
    <source>
        <strain evidence="4 5">LMG 1861</strain>
    </source>
</reference>
<dbReference type="PROSITE" id="PS50887">
    <property type="entry name" value="GGDEF"/>
    <property type="match status" value="1"/>
</dbReference>
<dbReference type="Pfam" id="PF00990">
    <property type="entry name" value="GGDEF"/>
    <property type="match status" value="1"/>
</dbReference>
<dbReference type="PROSITE" id="PS50883">
    <property type="entry name" value="EAL"/>
    <property type="match status" value="1"/>
</dbReference>
<dbReference type="Pfam" id="PF16448">
    <property type="entry name" value="LapD_MoxY_N"/>
    <property type="match status" value="1"/>
</dbReference>
<protein>
    <recommendedName>
        <fullName evidence="6">EAL domain-containing protein</fullName>
    </recommendedName>
</protein>
<accession>A0A6S7ERH0</accession>
<name>A0A6S7ERH0_9BURK</name>
<dbReference type="Gene3D" id="6.20.270.20">
    <property type="entry name" value="LapD/MoxY periplasmic domain"/>
    <property type="match status" value="1"/>
</dbReference>
<feature type="domain" description="GGDEF" evidence="3">
    <location>
        <begin position="264"/>
        <end position="399"/>
    </location>
</feature>
<dbReference type="Gene3D" id="3.30.70.270">
    <property type="match status" value="1"/>
</dbReference>
<organism evidence="4 5">
    <name type="scientific">Achromobacter piechaudii</name>
    <dbReference type="NCBI Taxonomy" id="72556"/>
    <lineage>
        <taxon>Bacteria</taxon>
        <taxon>Pseudomonadati</taxon>
        <taxon>Pseudomonadota</taxon>
        <taxon>Betaproteobacteria</taxon>
        <taxon>Burkholderiales</taxon>
        <taxon>Alcaligenaceae</taxon>
        <taxon>Achromobacter</taxon>
    </lineage>
</organism>
<dbReference type="GO" id="GO:0071111">
    <property type="term" value="F:cyclic-guanylate-specific phosphodiesterase activity"/>
    <property type="evidence" value="ECO:0007669"/>
    <property type="project" value="InterPro"/>
</dbReference>
<evidence type="ECO:0000256" key="1">
    <source>
        <dbReference type="SAM" id="Phobius"/>
    </source>
</evidence>
<dbReference type="PANTHER" id="PTHR33121">
    <property type="entry name" value="CYCLIC DI-GMP PHOSPHODIESTERASE PDEF"/>
    <property type="match status" value="1"/>
</dbReference>
<dbReference type="InterPro" id="IPR001633">
    <property type="entry name" value="EAL_dom"/>
</dbReference>
<dbReference type="AlphaFoldDB" id="A0A6S7ERH0"/>
<dbReference type="Proteomes" id="UP000494105">
    <property type="component" value="Unassembled WGS sequence"/>
</dbReference>
<dbReference type="InterPro" id="IPR042461">
    <property type="entry name" value="LapD_MoxY_peri_C"/>
</dbReference>
<keyword evidence="1" id="KW-1133">Transmembrane helix</keyword>